<protein>
    <submittedName>
        <fullName evidence="1">Uncharacterized protein</fullName>
    </submittedName>
</protein>
<dbReference type="AlphaFoldDB" id="A0A951J034"/>
<name>A0A951J034_9BACT</name>
<dbReference type="RefSeq" id="WP_219294050.1">
    <property type="nucleotide sequence ID" value="NZ_RPHB01000013.1"/>
</dbReference>
<dbReference type="EMBL" id="RPHB01000013">
    <property type="protein sequence ID" value="MBW3470300.1"/>
    <property type="molecule type" value="Genomic_DNA"/>
</dbReference>
<gene>
    <name evidence="1" type="ORF">EGN73_21160</name>
</gene>
<evidence type="ECO:0000313" key="1">
    <source>
        <dbReference type="EMBL" id="MBW3470300.1"/>
    </source>
</evidence>
<reference evidence="1 2" key="1">
    <citation type="journal article" date="2020" name="Syst. Appl. Microbiol.">
        <title>Arthrospiribacter ruber gen. nov., sp. nov., a novel bacterium isolated from Arthrospira cultures.</title>
        <authorList>
            <person name="Waleron M."/>
            <person name="Misztak A."/>
            <person name="Waleron M.M."/>
            <person name="Furmaniak M."/>
            <person name="Mrozik A."/>
            <person name="Waleron K."/>
        </authorList>
    </citation>
    <scope>NUCLEOTIDE SEQUENCE [LARGE SCALE GENOMIC DNA]</scope>
    <source>
        <strain evidence="1 2">DPMB0001</strain>
    </source>
</reference>
<evidence type="ECO:0000313" key="2">
    <source>
        <dbReference type="Proteomes" id="UP000727490"/>
    </source>
</evidence>
<organism evidence="1 2">
    <name type="scientific">Arthrospiribacter ruber</name>
    <dbReference type="NCBI Taxonomy" id="2487934"/>
    <lineage>
        <taxon>Bacteria</taxon>
        <taxon>Pseudomonadati</taxon>
        <taxon>Bacteroidota</taxon>
        <taxon>Cytophagia</taxon>
        <taxon>Cytophagales</taxon>
        <taxon>Cyclobacteriaceae</taxon>
        <taxon>Arthrospiribacter</taxon>
    </lineage>
</organism>
<comment type="caution">
    <text evidence="1">The sequence shown here is derived from an EMBL/GenBank/DDBJ whole genome shotgun (WGS) entry which is preliminary data.</text>
</comment>
<proteinExistence type="predicted"/>
<dbReference type="Proteomes" id="UP000727490">
    <property type="component" value="Unassembled WGS sequence"/>
</dbReference>
<sequence>MLKSLLYIAMAALLVLNGMVYSLIQGSYELNKATVIENFCINKAQPDLKCDGKCYLAQQLKAEKEKQEQNSQHSFSLDFGQFIAFQADWELSGPMAAFDITFSEQFSEPVFSNFISSIDIPPQI</sequence>
<keyword evidence="2" id="KW-1185">Reference proteome</keyword>
<accession>A0A951J034</accession>